<dbReference type="Gene3D" id="3.30.565.10">
    <property type="entry name" value="Histidine kinase-like ATPase, C-terminal domain"/>
    <property type="match status" value="1"/>
</dbReference>
<dbReference type="InterPro" id="IPR003661">
    <property type="entry name" value="HisK_dim/P_dom"/>
</dbReference>
<dbReference type="PRINTS" id="PR00344">
    <property type="entry name" value="BCTRLSENSOR"/>
</dbReference>
<dbReference type="EC" id="2.7.13.3" evidence="2"/>
<dbReference type="GO" id="GO:0000155">
    <property type="term" value="F:phosphorelay sensor kinase activity"/>
    <property type="evidence" value="ECO:0007669"/>
    <property type="project" value="InterPro"/>
</dbReference>
<dbReference type="Proteomes" id="UP000187074">
    <property type="component" value="Unassembled WGS sequence"/>
</dbReference>
<dbReference type="InterPro" id="IPR005467">
    <property type="entry name" value="His_kinase_dom"/>
</dbReference>
<dbReference type="InterPro" id="IPR035965">
    <property type="entry name" value="PAS-like_dom_sf"/>
</dbReference>
<dbReference type="InterPro" id="IPR000014">
    <property type="entry name" value="PAS"/>
</dbReference>
<evidence type="ECO:0000256" key="6">
    <source>
        <dbReference type="ARBA" id="ARBA00022777"/>
    </source>
</evidence>
<feature type="domain" description="Histidine kinase" evidence="10">
    <location>
        <begin position="151"/>
        <end position="356"/>
    </location>
</feature>
<name>A0A1R1AUT2_PAELA</name>
<dbReference type="PROSITE" id="PS50109">
    <property type="entry name" value="HIS_KIN"/>
    <property type="match status" value="1"/>
</dbReference>
<dbReference type="SMART" id="SM00387">
    <property type="entry name" value="HATPase_c"/>
    <property type="match status" value="1"/>
</dbReference>
<evidence type="ECO:0000259" key="12">
    <source>
        <dbReference type="PROSITE" id="PS50113"/>
    </source>
</evidence>
<evidence type="ECO:0000256" key="3">
    <source>
        <dbReference type="ARBA" id="ARBA00022553"/>
    </source>
</evidence>
<evidence type="ECO:0000256" key="8">
    <source>
        <dbReference type="ARBA" id="ARBA00022969"/>
    </source>
</evidence>
<dbReference type="InterPro" id="IPR000700">
    <property type="entry name" value="PAS-assoc_C"/>
</dbReference>
<keyword evidence="5" id="KW-0547">Nucleotide-binding</keyword>
<dbReference type="SUPFAM" id="SSF47384">
    <property type="entry name" value="Homodimeric domain of signal transducing histidine kinase"/>
    <property type="match status" value="1"/>
</dbReference>
<dbReference type="SMART" id="SM00091">
    <property type="entry name" value="PAS"/>
    <property type="match status" value="1"/>
</dbReference>
<dbReference type="GO" id="GO:0005524">
    <property type="term" value="F:ATP binding"/>
    <property type="evidence" value="ECO:0007669"/>
    <property type="project" value="UniProtKB-KW"/>
</dbReference>
<dbReference type="Pfam" id="PF02518">
    <property type="entry name" value="HATPase_c"/>
    <property type="match status" value="1"/>
</dbReference>
<dbReference type="EMBL" id="MRTF01000010">
    <property type="protein sequence ID" value="OME89321.1"/>
    <property type="molecule type" value="Genomic_DNA"/>
</dbReference>
<evidence type="ECO:0000256" key="9">
    <source>
        <dbReference type="ARBA" id="ARBA00023012"/>
    </source>
</evidence>
<evidence type="ECO:0000256" key="1">
    <source>
        <dbReference type="ARBA" id="ARBA00000085"/>
    </source>
</evidence>
<comment type="caution">
    <text evidence="13">The sequence shown here is derived from an EMBL/GenBank/DDBJ whole genome shotgun (WGS) entry which is preliminary data.</text>
</comment>
<dbReference type="InterPro" id="IPR013767">
    <property type="entry name" value="PAS_fold"/>
</dbReference>
<keyword evidence="6 13" id="KW-0418">Kinase</keyword>
<dbReference type="Gene3D" id="3.30.450.20">
    <property type="entry name" value="PAS domain"/>
    <property type="match status" value="1"/>
</dbReference>
<dbReference type="SUPFAM" id="SSF55874">
    <property type="entry name" value="ATPase domain of HSP90 chaperone/DNA topoisomerase II/histidine kinase"/>
    <property type="match status" value="1"/>
</dbReference>
<evidence type="ECO:0000256" key="5">
    <source>
        <dbReference type="ARBA" id="ARBA00022741"/>
    </source>
</evidence>
<keyword evidence="8" id="KW-0749">Sporulation</keyword>
<dbReference type="CDD" id="cd00082">
    <property type="entry name" value="HisKA"/>
    <property type="match status" value="1"/>
</dbReference>
<dbReference type="GO" id="GO:0006355">
    <property type="term" value="P:regulation of DNA-templated transcription"/>
    <property type="evidence" value="ECO:0007669"/>
    <property type="project" value="InterPro"/>
</dbReference>
<protein>
    <recommendedName>
        <fullName evidence="2">histidine kinase</fullName>
        <ecNumber evidence="2">2.7.13.3</ecNumber>
    </recommendedName>
</protein>
<dbReference type="OrthoDB" id="9815750at2"/>
<evidence type="ECO:0000313" key="13">
    <source>
        <dbReference type="EMBL" id="OME89321.1"/>
    </source>
</evidence>
<evidence type="ECO:0000259" key="11">
    <source>
        <dbReference type="PROSITE" id="PS50112"/>
    </source>
</evidence>
<feature type="domain" description="PAC" evidence="12">
    <location>
        <begin position="82"/>
        <end position="134"/>
    </location>
</feature>
<feature type="domain" description="PAS" evidence="11">
    <location>
        <begin position="8"/>
        <end position="78"/>
    </location>
</feature>
<dbReference type="NCBIfam" id="TIGR00229">
    <property type="entry name" value="sensory_box"/>
    <property type="match status" value="1"/>
</dbReference>
<dbReference type="Gene3D" id="1.10.287.130">
    <property type="match status" value="1"/>
</dbReference>
<evidence type="ECO:0000256" key="2">
    <source>
        <dbReference type="ARBA" id="ARBA00012438"/>
    </source>
</evidence>
<evidence type="ECO:0000256" key="7">
    <source>
        <dbReference type="ARBA" id="ARBA00022840"/>
    </source>
</evidence>
<comment type="catalytic activity">
    <reaction evidence="1">
        <text>ATP + protein L-histidine = ADP + protein N-phospho-L-histidine.</text>
        <dbReference type="EC" id="2.7.13.3"/>
    </reaction>
</comment>
<dbReference type="Pfam" id="PF00512">
    <property type="entry name" value="HisKA"/>
    <property type="match status" value="1"/>
</dbReference>
<keyword evidence="3" id="KW-0597">Phosphoprotein</keyword>
<dbReference type="InterPro" id="IPR003594">
    <property type="entry name" value="HATPase_dom"/>
</dbReference>
<proteinExistence type="predicted"/>
<dbReference type="CDD" id="cd00130">
    <property type="entry name" value="PAS"/>
    <property type="match status" value="1"/>
</dbReference>
<dbReference type="PANTHER" id="PTHR43065">
    <property type="entry name" value="SENSOR HISTIDINE KINASE"/>
    <property type="match status" value="1"/>
</dbReference>
<dbReference type="RefSeq" id="WP_076325348.1">
    <property type="nucleotide sequence ID" value="NZ_MRTF01000010.1"/>
</dbReference>
<dbReference type="PROSITE" id="PS50113">
    <property type="entry name" value="PAC"/>
    <property type="match status" value="1"/>
</dbReference>
<keyword evidence="7" id="KW-0067">ATP-binding</keyword>
<dbReference type="PANTHER" id="PTHR43065:SF10">
    <property type="entry name" value="PEROXIDE STRESS-ACTIVATED HISTIDINE KINASE MAK3"/>
    <property type="match status" value="1"/>
</dbReference>
<reference evidence="13 14" key="1">
    <citation type="submission" date="2016-11" db="EMBL/GenBank/DDBJ databases">
        <title>Paenibacillus species isolates.</title>
        <authorList>
            <person name="Beno S.M."/>
        </authorList>
    </citation>
    <scope>NUCLEOTIDE SEQUENCE [LARGE SCALE GENOMIC DNA]</scope>
    <source>
        <strain evidence="13 14">FSL F4-0100</strain>
    </source>
</reference>
<accession>A0A1R1AUT2</accession>
<dbReference type="AlphaFoldDB" id="A0A1R1AUT2"/>
<gene>
    <name evidence="13" type="ORF">BK123_26495</name>
</gene>
<dbReference type="FunFam" id="1.10.287.130:FF:000040">
    <property type="entry name" value="PAS domain-containing sensor histidine kinase"/>
    <property type="match status" value="1"/>
</dbReference>
<evidence type="ECO:0000256" key="4">
    <source>
        <dbReference type="ARBA" id="ARBA00022679"/>
    </source>
</evidence>
<dbReference type="SMART" id="SM00388">
    <property type="entry name" value="HisKA"/>
    <property type="match status" value="1"/>
</dbReference>
<dbReference type="InterPro" id="IPR036890">
    <property type="entry name" value="HATPase_C_sf"/>
</dbReference>
<dbReference type="STRING" id="1401.BK123_26495"/>
<evidence type="ECO:0000259" key="10">
    <source>
        <dbReference type="PROSITE" id="PS50109"/>
    </source>
</evidence>
<dbReference type="PROSITE" id="PS50112">
    <property type="entry name" value="PAS"/>
    <property type="match status" value="1"/>
</dbReference>
<dbReference type="GO" id="GO:0030435">
    <property type="term" value="P:sporulation resulting in formation of a cellular spore"/>
    <property type="evidence" value="ECO:0007669"/>
    <property type="project" value="UniProtKB-KW"/>
</dbReference>
<keyword evidence="9" id="KW-0902">Two-component regulatory system</keyword>
<dbReference type="InterPro" id="IPR036097">
    <property type="entry name" value="HisK_dim/P_sf"/>
</dbReference>
<sequence>MMNSESLSYDFMVQAIEVAPIGTVFIDSEGSIIKINPAACVMLGYEAEECLHHPYYNWIYPEDVNKDKDRMEKLKSGKTASLQLEKRLIHKQGDIRWVSCMLSTARNREGTTLGYVAHFTDITDMKKAAHQEEERLIQSDKLSMAGQLAAGIAHEIRNPMTSIKGFVQLIRSGAGRKDEYFDIISSEIERIELIVSELLYLAKPQSVKFERADIRQLLDQVITLLNTQAIIHNVEIITDFGAREANVEGDVNHLKQVFINFIKNAVESMPGGGELIIRLERGDDHTVAIYFTDNGCGIPEAILSRLGEPFFTTKEKGNGLGFMISKKMIEDHKGKVHVSSKLQEGTTIKVILPLSII</sequence>
<organism evidence="13 14">
    <name type="scientific">Paenibacillus lautus</name>
    <name type="common">Bacillus lautus</name>
    <dbReference type="NCBI Taxonomy" id="1401"/>
    <lineage>
        <taxon>Bacteria</taxon>
        <taxon>Bacillati</taxon>
        <taxon>Bacillota</taxon>
        <taxon>Bacilli</taxon>
        <taxon>Bacillales</taxon>
        <taxon>Paenibacillaceae</taxon>
        <taxon>Paenibacillus</taxon>
    </lineage>
</organism>
<keyword evidence="4" id="KW-0808">Transferase</keyword>
<dbReference type="SUPFAM" id="SSF55785">
    <property type="entry name" value="PYP-like sensor domain (PAS domain)"/>
    <property type="match status" value="1"/>
</dbReference>
<dbReference type="Pfam" id="PF00989">
    <property type="entry name" value="PAS"/>
    <property type="match status" value="1"/>
</dbReference>
<evidence type="ECO:0000313" key="14">
    <source>
        <dbReference type="Proteomes" id="UP000187074"/>
    </source>
</evidence>
<dbReference type="InterPro" id="IPR004358">
    <property type="entry name" value="Sig_transdc_His_kin-like_C"/>
</dbReference>